<evidence type="ECO:0000313" key="2">
    <source>
        <dbReference type="EMBL" id="CAL6102106.1"/>
    </source>
</evidence>
<reference evidence="1" key="1">
    <citation type="submission" date="2023-06" db="EMBL/GenBank/DDBJ databases">
        <authorList>
            <person name="Kurt Z."/>
        </authorList>
    </citation>
    <scope>NUCLEOTIDE SEQUENCE</scope>
</reference>
<reference evidence="2 3" key="2">
    <citation type="submission" date="2024-07" db="EMBL/GenBank/DDBJ databases">
        <authorList>
            <person name="Akdeniz Z."/>
        </authorList>
    </citation>
    <scope>NUCLEOTIDE SEQUENCE [LARGE SCALE GENOMIC DNA]</scope>
</reference>
<organism evidence="1">
    <name type="scientific">Hexamita inflata</name>
    <dbReference type="NCBI Taxonomy" id="28002"/>
    <lineage>
        <taxon>Eukaryota</taxon>
        <taxon>Metamonada</taxon>
        <taxon>Diplomonadida</taxon>
        <taxon>Hexamitidae</taxon>
        <taxon>Hexamitinae</taxon>
        <taxon>Hexamita</taxon>
    </lineage>
</organism>
<dbReference type="Proteomes" id="UP001642409">
    <property type="component" value="Unassembled WGS sequence"/>
</dbReference>
<comment type="caution">
    <text evidence="1">The sequence shown here is derived from an EMBL/GenBank/DDBJ whole genome shotgun (WGS) entry which is preliminary data.</text>
</comment>
<dbReference type="AlphaFoldDB" id="A0AA86NX67"/>
<dbReference type="EMBL" id="CAXDID020000551">
    <property type="protein sequence ID" value="CAL6102106.1"/>
    <property type="molecule type" value="Genomic_DNA"/>
</dbReference>
<evidence type="ECO:0000313" key="1">
    <source>
        <dbReference type="EMBL" id="CAI9928282.1"/>
    </source>
</evidence>
<sequence>MKLPLSSTANQMALIFLSKFSVINKKALVDFRSVSSGTKYRQDECTIFKTNSAETYKLNNNGGLVTQLGTTVELFFFITSAGSLVDFQAGVSLTLRFWTLTSLARAQQNAYLVIAPLWMSDAPFLLSTCCFAPPTLGLGERMLAYELFILVEDGFGSSWRNQSTGRRLTGSLWKHPSAFPTKPDKALEHLRMRRW</sequence>
<evidence type="ECO:0000313" key="3">
    <source>
        <dbReference type="Proteomes" id="UP001642409"/>
    </source>
</evidence>
<proteinExistence type="predicted"/>
<accession>A0AA86NX67</accession>
<keyword evidence="3" id="KW-1185">Reference proteome</keyword>
<name>A0AA86NX67_9EUKA</name>
<gene>
    <name evidence="1" type="ORF">HINF_LOCUS15927</name>
    <name evidence="2" type="ORF">HINF_LOCUS71510</name>
</gene>
<protein>
    <submittedName>
        <fullName evidence="2">Hypothetical_protein</fullName>
    </submittedName>
</protein>
<dbReference type="EMBL" id="CATOUU010000389">
    <property type="protein sequence ID" value="CAI9928282.1"/>
    <property type="molecule type" value="Genomic_DNA"/>
</dbReference>